<reference evidence="1" key="1">
    <citation type="submission" date="2019-03" db="EMBL/GenBank/DDBJ databases">
        <title>Single cell metagenomics reveals metabolic interactions within the superorganism composed of flagellate Streblomastix strix and complex community of Bacteroidetes bacteria on its surface.</title>
        <authorList>
            <person name="Treitli S.C."/>
            <person name="Kolisko M."/>
            <person name="Husnik F."/>
            <person name="Keeling P."/>
            <person name="Hampl V."/>
        </authorList>
    </citation>
    <scope>NUCLEOTIDE SEQUENCE</scope>
    <source>
        <strain evidence="1">STM</strain>
    </source>
</reference>
<dbReference type="SUPFAM" id="SSF48239">
    <property type="entry name" value="Terpenoid cyclases/Protein prenyltransferases"/>
    <property type="match status" value="1"/>
</dbReference>
<protein>
    <submittedName>
        <fullName evidence="1">Uncharacterized protein</fullName>
    </submittedName>
</protein>
<feature type="non-terminal residue" evidence="1">
    <location>
        <position position="1"/>
    </location>
</feature>
<accession>A0A5J4PZ50</accession>
<dbReference type="EMBL" id="SNRY01005998">
    <property type="protein sequence ID" value="KAA6313583.1"/>
    <property type="molecule type" value="Genomic_DNA"/>
</dbReference>
<name>A0A5J4PZ50_9ZZZZ</name>
<dbReference type="InterPro" id="IPR008930">
    <property type="entry name" value="Terpenoid_cyclase/PrenylTrfase"/>
</dbReference>
<organism evidence="1">
    <name type="scientific">termite gut metagenome</name>
    <dbReference type="NCBI Taxonomy" id="433724"/>
    <lineage>
        <taxon>unclassified sequences</taxon>
        <taxon>metagenomes</taxon>
        <taxon>organismal metagenomes</taxon>
    </lineage>
</organism>
<evidence type="ECO:0000313" key="1">
    <source>
        <dbReference type="EMBL" id="KAA6313583.1"/>
    </source>
</evidence>
<dbReference type="AlphaFoldDB" id="A0A5J4PZ50"/>
<sequence>TPLPDILTTATALFVLRCYGVEPRIRPDSFIEAHWLESGGFSPTILEEISDIEYTFYGLLALGTC</sequence>
<comment type="caution">
    <text evidence="1">The sequence shown here is derived from an EMBL/GenBank/DDBJ whole genome shotgun (WGS) entry which is preliminary data.</text>
</comment>
<proteinExistence type="predicted"/>
<gene>
    <name evidence="1" type="ORF">EZS27_035667</name>
</gene>